<dbReference type="Proteomes" id="UP000626092">
    <property type="component" value="Unassembled WGS sequence"/>
</dbReference>
<dbReference type="AlphaFoldDB" id="A0A834HH58"/>
<gene>
    <name evidence="2" type="ORF">RHSIM_Rhsim01G0177000</name>
</gene>
<reference evidence="2" key="1">
    <citation type="submission" date="2019-11" db="EMBL/GenBank/DDBJ databases">
        <authorList>
            <person name="Liu Y."/>
            <person name="Hou J."/>
            <person name="Li T.-Q."/>
            <person name="Guan C.-H."/>
            <person name="Wu X."/>
            <person name="Wu H.-Z."/>
            <person name="Ling F."/>
            <person name="Zhang R."/>
            <person name="Shi X.-G."/>
            <person name="Ren J.-P."/>
            <person name="Chen E.-F."/>
            <person name="Sun J.-M."/>
        </authorList>
    </citation>
    <scope>NUCLEOTIDE SEQUENCE</scope>
    <source>
        <strain evidence="2">Adult_tree_wgs_1</strain>
        <tissue evidence="2">Leaves</tissue>
    </source>
</reference>
<name>A0A834HH58_RHOSS</name>
<accession>A0A834HH58</accession>
<evidence type="ECO:0000313" key="2">
    <source>
        <dbReference type="EMBL" id="KAF7153713.1"/>
    </source>
</evidence>
<organism evidence="2 3">
    <name type="scientific">Rhododendron simsii</name>
    <name type="common">Sims's rhododendron</name>
    <dbReference type="NCBI Taxonomy" id="118357"/>
    <lineage>
        <taxon>Eukaryota</taxon>
        <taxon>Viridiplantae</taxon>
        <taxon>Streptophyta</taxon>
        <taxon>Embryophyta</taxon>
        <taxon>Tracheophyta</taxon>
        <taxon>Spermatophyta</taxon>
        <taxon>Magnoliopsida</taxon>
        <taxon>eudicotyledons</taxon>
        <taxon>Gunneridae</taxon>
        <taxon>Pentapetalae</taxon>
        <taxon>asterids</taxon>
        <taxon>Ericales</taxon>
        <taxon>Ericaceae</taxon>
        <taxon>Ericoideae</taxon>
        <taxon>Rhodoreae</taxon>
        <taxon>Rhododendron</taxon>
    </lineage>
</organism>
<proteinExistence type="predicted"/>
<keyword evidence="3" id="KW-1185">Reference proteome</keyword>
<feature type="compositionally biased region" description="Basic and acidic residues" evidence="1">
    <location>
        <begin position="343"/>
        <end position="354"/>
    </location>
</feature>
<evidence type="ECO:0000313" key="3">
    <source>
        <dbReference type="Proteomes" id="UP000626092"/>
    </source>
</evidence>
<dbReference type="EMBL" id="WJXA01000001">
    <property type="protein sequence ID" value="KAF7153713.1"/>
    <property type="molecule type" value="Genomic_DNA"/>
</dbReference>
<feature type="region of interest" description="Disordered" evidence="1">
    <location>
        <begin position="343"/>
        <end position="369"/>
    </location>
</feature>
<evidence type="ECO:0000256" key="1">
    <source>
        <dbReference type="SAM" id="MobiDB-lite"/>
    </source>
</evidence>
<protein>
    <submittedName>
        <fullName evidence="2">Uncharacterized protein</fullName>
    </submittedName>
</protein>
<comment type="caution">
    <text evidence="2">The sequence shown here is derived from an EMBL/GenBank/DDBJ whole genome shotgun (WGS) entry which is preliminary data.</text>
</comment>
<sequence>MMGYTERIQEAKQFPHSTFWVQKDRLIYQRALKAIKNTNLNRTSRIEILWSELETGAIETENIFGLRTIFFLRTTLISSSEDEGEPSDPPDDLDDMAEINSEAAVNSDEASTEPLPTNSPPHSPQTPATGPTAASADEAVHTHNLEAITREEHHFRLDAAFEQELNDLGLTCLLDHPIRICPRPDTDAGEGPSKRTKYGTTSAEFVPLGELHVSSPHGQNLGLDSSVGPPFGQSLGGMANHHAMDIWGGYIINPPVNGRPSVHLANPELYEHLTARDAQTLAYRAVRWVVQFQPLLSIEAKKSVVEHHLDTETLIRQKALQLLQDNEHFQVMLNRINAEEEEYGRRAANREEPRPSNNDNPLPMENGYH</sequence>
<feature type="region of interest" description="Disordered" evidence="1">
    <location>
        <begin position="103"/>
        <end position="136"/>
    </location>
</feature>